<feature type="transmembrane region" description="Helical" evidence="6">
    <location>
        <begin position="297"/>
        <end position="320"/>
    </location>
</feature>
<accession>A0A0F4QPX1</accession>
<keyword evidence="3 6" id="KW-0812">Transmembrane</keyword>
<feature type="transmembrane region" description="Helical" evidence="6">
    <location>
        <begin position="43"/>
        <end position="65"/>
    </location>
</feature>
<dbReference type="PATRIC" id="fig|43658.5.peg.2061"/>
<comment type="subcellular location">
    <subcellularLocation>
        <location evidence="1">Cell membrane</location>
        <topology evidence="1">Multi-pass membrane protein</topology>
    </subcellularLocation>
</comment>
<dbReference type="GO" id="GO:0005886">
    <property type="term" value="C:plasma membrane"/>
    <property type="evidence" value="ECO:0007669"/>
    <property type="project" value="UniProtKB-SubCell"/>
</dbReference>
<feature type="transmembrane region" description="Helical" evidence="6">
    <location>
        <begin position="218"/>
        <end position="240"/>
    </location>
</feature>
<evidence type="ECO:0000256" key="4">
    <source>
        <dbReference type="ARBA" id="ARBA00022989"/>
    </source>
</evidence>
<evidence type="ECO:0000256" key="1">
    <source>
        <dbReference type="ARBA" id="ARBA00004651"/>
    </source>
</evidence>
<keyword evidence="5 6" id="KW-0472">Membrane</keyword>
<feature type="transmembrane region" description="Helical" evidence="6">
    <location>
        <begin position="246"/>
        <end position="266"/>
    </location>
</feature>
<feature type="transmembrane region" description="Helical" evidence="6">
    <location>
        <begin position="361"/>
        <end position="381"/>
    </location>
</feature>
<dbReference type="PANTHER" id="PTHR30250:SF11">
    <property type="entry name" value="O-ANTIGEN TRANSPORTER-RELATED"/>
    <property type="match status" value="1"/>
</dbReference>
<gene>
    <name evidence="7" type="ORF">TW77_09710</name>
</gene>
<dbReference type="Pfam" id="PF01943">
    <property type="entry name" value="Polysacc_synt"/>
    <property type="match status" value="1"/>
</dbReference>
<dbReference type="AlphaFoldDB" id="A0A0F4QPX1"/>
<evidence type="ECO:0000313" key="7">
    <source>
        <dbReference type="EMBL" id="KJZ09305.1"/>
    </source>
</evidence>
<evidence type="ECO:0000256" key="6">
    <source>
        <dbReference type="SAM" id="Phobius"/>
    </source>
</evidence>
<feature type="transmembrane region" description="Helical" evidence="6">
    <location>
        <begin position="387"/>
        <end position="408"/>
    </location>
</feature>
<keyword evidence="2" id="KW-1003">Cell membrane</keyword>
<dbReference type="Proteomes" id="UP000033452">
    <property type="component" value="Unassembled WGS sequence"/>
</dbReference>
<dbReference type="InterPro" id="IPR050833">
    <property type="entry name" value="Poly_Biosynth_Transport"/>
</dbReference>
<sequence>MMKKSLIKGSLVYFIANMINALIPFLLLPILTRVLTPEEYGQVAMFSLFIAGLSAFVGLNVVGAAARHFYNDDSSHASIRQYNSACLWILLFSTFLIFIITYIFSEALSDFLSLPVSWLYIALMSSFFSFLLQFRLSQWQVRENPVSYGVLQVLCSVLNVGASLYLVLYADNGSEGRIAGIAFSFLVCGLVATFLLYKEDLLGFSFLNKAYLKDALNFGVPLIPHIFGIFLLTSIDRFVINTELGLAHVGIYLLAYQLSSAISIVFDSLNKALLPWLYRSLSSGCTIIREKIVKRTYLIFISLIFLALLNFVISPIVLLFVAGDEYAEASKIISWLVLGQIFSGMYLFVTNYIFFSKQTAALSVVTICVGAGNLLLLFMLIPKYGLLGAAYAFSISMFFRFLFTWYLAAKKVEMPWLYFVKSRVL</sequence>
<dbReference type="RefSeq" id="WP_046004789.1">
    <property type="nucleotide sequence ID" value="NZ_JXYA01000020.1"/>
</dbReference>
<evidence type="ECO:0000256" key="2">
    <source>
        <dbReference type="ARBA" id="ARBA00022475"/>
    </source>
</evidence>
<feature type="transmembrane region" description="Helical" evidence="6">
    <location>
        <begin position="12"/>
        <end position="31"/>
    </location>
</feature>
<keyword evidence="8" id="KW-1185">Reference proteome</keyword>
<comment type="caution">
    <text evidence="7">The sequence shown here is derived from an EMBL/GenBank/DDBJ whole genome shotgun (WGS) entry which is preliminary data.</text>
</comment>
<proteinExistence type="predicted"/>
<protein>
    <submittedName>
        <fullName evidence="7">Polysaccharide biosynthesis protein</fullName>
    </submittedName>
</protein>
<feature type="transmembrane region" description="Helical" evidence="6">
    <location>
        <begin position="116"/>
        <end position="134"/>
    </location>
</feature>
<feature type="transmembrane region" description="Helical" evidence="6">
    <location>
        <begin position="85"/>
        <end position="104"/>
    </location>
</feature>
<evidence type="ECO:0000256" key="3">
    <source>
        <dbReference type="ARBA" id="ARBA00022692"/>
    </source>
</evidence>
<dbReference type="PANTHER" id="PTHR30250">
    <property type="entry name" value="PST FAMILY PREDICTED COLANIC ACID TRANSPORTER"/>
    <property type="match status" value="1"/>
</dbReference>
<keyword evidence="4 6" id="KW-1133">Transmembrane helix</keyword>
<dbReference type="InterPro" id="IPR002797">
    <property type="entry name" value="Polysacc_synth"/>
</dbReference>
<dbReference type="OrthoDB" id="9815248at2"/>
<reference evidence="7 8" key="1">
    <citation type="journal article" date="2015" name="BMC Genomics">
        <title>Genome mining reveals unlocked bioactive potential of marine Gram-negative bacteria.</title>
        <authorList>
            <person name="Machado H."/>
            <person name="Sonnenschein E.C."/>
            <person name="Melchiorsen J."/>
            <person name="Gram L."/>
        </authorList>
    </citation>
    <scope>NUCLEOTIDE SEQUENCE [LARGE SCALE GENOMIC DNA]</scope>
    <source>
        <strain evidence="7 8">S2471</strain>
    </source>
</reference>
<evidence type="ECO:0000256" key="5">
    <source>
        <dbReference type="ARBA" id="ARBA00023136"/>
    </source>
</evidence>
<dbReference type="EMBL" id="JXYA01000020">
    <property type="protein sequence ID" value="KJZ09305.1"/>
    <property type="molecule type" value="Genomic_DNA"/>
</dbReference>
<name>A0A0F4QPX1_9GAMM</name>
<evidence type="ECO:0000313" key="8">
    <source>
        <dbReference type="Proteomes" id="UP000033452"/>
    </source>
</evidence>
<organism evidence="7 8">
    <name type="scientific">Pseudoalteromonas rubra</name>
    <dbReference type="NCBI Taxonomy" id="43658"/>
    <lineage>
        <taxon>Bacteria</taxon>
        <taxon>Pseudomonadati</taxon>
        <taxon>Pseudomonadota</taxon>
        <taxon>Gammaproteobacteria</taxon>
        <taxon>Alteromonadales</taxon>
        <taxon>Pseudoalteromonadaceae</taxon>
        <taxon>Pseudoalteromonas</taxon>
    </lineage>
</organism>
<feature type="transmembrane region" description="Helical" evidence="6">
    <location>
        <begin position="146"/>
        <end position="166"/>
    </location>
</feature>
<feature type="transmembrane region" description="Helical" evidence="6">
    <location>
        <begin position="178"/>
        <end position="197"/>
    </location>
</feature>
<feature type="transmembrane region" description="Helical" evidence="6">
    <location>
        <begin position="332"/>
        <end position="354"/>
    </location>
</feature>